<name>A0A0F9DZG1_9ZZZZ</name>
<protein>
    <submittedName>
        <fullName evidence="1">Uncharacterized protein</fullName>
    </submittedName>
</protein>
<proteinExistence type="predicted"/>
<sequence length="66" mass="7829">MNDNWVELSKKSNIATVKERSCYLSGHEIWLDYMNLHETSWMLFAGKDAHYNECFGWPRLKGKKYG</sequence>
<organism evidence="1">
    <name type="scientific">marine sediment metagenome</name>
    <dbReference type="NCBI Taxonomy" id="412755"/>
    <lineage>
        <taxon>unclassified sequences</taxon>
        <taxon>metagenomes</taxon>
        <taxon>ecological metagenomes</taxon>
    </lineage>
</organism>
<gene>
    <name evidence="1" type="ORF">LCGC14_2487920</name>
</gene>
<comment type="caution">
    <text evidence="1">The sequence shown here is derived from an EMBL/GenBank/DDBJ whole genome shotgun (WGS) entry which is preliminary data.</text>
</comment>
<evidence type="ECO:0000313" key="1">
    <source>
        <dbReference type="EMBL" id="KKL17203.1"/>
    </source>
</evidence>
<dbReference type="AlphaFoldDB" id="A0A0F9DZG1"/>
<dbReference type="EMBL" id="LAZR01039352">
    <property type="protein sequence ID" value="KKL17203.1"/>
    <property type="molecule type" value="Genomic_DNA"/>
</dbReference>
<accession>A0A0F9DZG1</accession>
<reference evidence="1" key="1">
    <citation type="journal article" date="2015" name="Nature">
        <title>Complex archaea that bridge the gap between prokaryotes and eukaryotes.</title>
        <authorList>
            <person name="Spang A."/>
            <person name="Saw J.H."/>
            <person name="Jorgensen S.L."/>
            <person name="Zaremba-Niedzwiedzka K."/>
            <person name="Martijn J."/>
            <person name="Lind A.E."/>
            <person name="van Eijk R."/>
            <person name="Schleper C."/>
            <person name="Guy L."/>
            <person name="Ettema T.J."/>
        </authorList>
    </citation>
    <scope>NUCLEOTIDE SEQUENCE</scope>
</reference>